<evidence type="ECO:0000313" key="3">
    <source>
        <dbReference type="EMBL" id="PIC52375.1"/>
    </source>
</evidence>
<comment type="caution">
    <text evidence="3">The sequence shown here is derived from an EMBL/GenBank/DDBJ whole genome shotgun (WGS) entry which is preliminary data.</text>
</comment>
<name>A0A2G5VKM6_9PELO</name>
<dbReference type="OrthoDB" id="5831666at2759"/>
<protein>
    <submittedName>
        <fullName evidence="3">Uncharacterized protein</fullName>
    </submittedName>
</protein>
<evidence type="ECO:0000256" key="2">
    <source>
        <dbReference type="SAM" id="SignalP"/>
    </source>
</evidence>
<feature type="chain" id="PRO_5013889158" evidence="2">
    <location>
        <begin position="19"/>
        <end position="85"/>
    </location>
</feature>
<dbReference type="AlphaFoldDB" id="A0A2G5VKM6"/>
<dbReference type="Proteomes" id="UP000230233">
    <property type="component" value="Chromosome I"/>
</dbReference>
<keyword evidence="1" id="KW-0812">Transmembrane</keyword>
<keyword evidence="2" id="KW-0732">Signal</keyword>
<feature type="transmembrane region" description="Helical" evidence="1">
    <location>
        <begin position="38"/>
        <end position="58"/>
    </location>
</feature>
<feature type="signal peptide" evidence="2">
    <location>
        <begin position="1"/>
        <end position="18"/>
    </location>
</feature>
<keyword evidence="1" id="KW-1133">Transmembrane helix</keyword>
<accession>A0A2G5VKM6</accession>
<dbReference type="EMBL" id="PDUG01000001">
    <property type="protein sequence ID" value="PIC52375.1"/>
    <property type="molecule type" value="Genomic_DNA"/>
</dbReference>
<reference evidence="4" key="1">
    <citation type="submission" date="2017-10" db="EMBL/GenBank/DDBJ databases">
        <title>Rapid genome shrinkage in a self-fertile nematode reveals novel sperm competition proteins.</title>
        <authorList>
            <person name="Yin D."/>
            <person name="Schwarz E.M."/>
            <person name="Thomas C.G."/>
            <person name="Felde R.L."/>
            <person name="Korf I.F."/>
            <person name="Cutter A.D."/>
            <person name="Schartner C.M."/>
            <person name="Ralston E.J."/>
            <person name="Meyer B.J."/>
            <person name="Haag E.S."/>
        </authorList>
    </citation>
    <scope>NUCLEOTIDE SEQUENCE [LARGE SCALE GENOMIC DNA]</scope>
    <source>
        <strain evidence="4">JU1422</strain>
    </source>
</reference>
<organism evidence="3 4">
    <name type="scientific">Caenorhabditis nigoni</name>
    <dbReference type="NCBI Taxonomy" id="1611254"/>
    <lineage>
        <taxon>Eukaryota</taxon>
        <taxon>Metazoa</taxon>
        <taxon>Ecdysozoa</taxon>
        <taxon>Nematoda</taxon>
        <taxon>Chromadorea</taxon>
        <taxon>Rhabditida</taxon>
        <taxon>Rhabditina</taxon>
        <taxon>Rhabditomorpha</taxon>
        <taxon>Rhabditoidea</taxon>
        <taxon>Rhabditidae</taxon>
        <taxon>Peloderinae</taxon>
        <taxon>Caenorhabditis</taxon>
    </lineage>
</organism>
<proteinExistence type="predicted"/>
<evidence type="ECO:0000313" key="4">
    <source>
        <dbReference type="Proteomes" id="UP000230233"/>
    </source>
</evidence>
<gene>
    <name evidence="3" type="primary">Cnig_chr_I.g2512</name>
    <name evidence="3" type="ORF">B9Z55_002512</name>
</gene>
<sequence length="85" mass="9814">MIFLQSSLFLVFPAFVTSVDLEELLSTSEDPVQVLCRWIFFTYVIGFVFLIIGCHIYASMVRPEKRQYTYSLNPSTGQTVTEFTM</sequence>
<keyword evidence="1" id="KW-0472">Membrane</keyword>
<keyword evidence="4" id="KW-1185">Reference proteome</keyword>
<evidence type="ECO:0000256" key="1">
    <source>
        <dbReference type="SAM" id="Phobius"/>
    </source>
</evidence>